<accession>A0A4D9EK84</accession>
<proteinExistence type="predicted"/>
<dbReference type="Proteomes" id="UP000297703">
    <property type="component" value="Unassembled WGS sequence"/>
</dbReference>
<comment type="caution">
    <text evidence="1">The sequence shown here is derived from an EMBL/GenBank/DDBJ whole genome shotgun (WGS) entry which is preliminary data.</text>
</comment>
<sequence>MNGPFKKITICNTCRFPSITNHTRIAKCPIWGSDQYESHRIHPPCSLDHFAASSLVAQMKGLGKPVCFKGDFIPLESRGGHRGSVLLTDFLFMASPETCAALLGHAKKTA</sequence>
<gene>
    <name evidence="1" type="ORF">DR999_PMT10599</name>
</gene>
<reference evidence="1 2" key="2">
    <citation type="submission" date="2019-04" db="EMBL/GenBank/DDBJ databases">
        <title>The genome sequence of big-headed turtle.</title>
        <authorList>
            <person name="Gong S."/>
        </authorList>
    </citation>
    <scope>NUCLEOTIDE SEQUENCE [LARGE SCALE GENOMIC DNA]</scope>
    <source>
        <strain evidence="1">DO16091913</strain>
        <tissue evidence="1">Muscle</tissue>
    </source>
</reference>
<name>A0A4D9EK84_9SAUR</name>
<dbReference type="EMBL" id="QXTE01000095">
    <property type="protein sequence ID" value="TFK06700.1"/>
    <property type="molecule type" value="Genomic_DNA"/>
</dbReference>
<protein>
    <submittedName>
        <fullName evidence="1">Histone chaperone ASF1B</fullName>
    </submittedName>
</protein>
<reference evidence="1 2" key="1">
    <citation type="submission" date="2019-04" db="EMBL/GenBank/DDBJ databases">
        <title>Draft genome of the big-headed turtle Platysternon megacephalum.</title>
        <authorList>
            <person name="Gong S."/>
        </authorList>
    </citation>
    <scope>NUCLEOTIDE SEQUENCE [LARGE SCALE GENOMIC DNA]</scope>
    <source>
        <strain evidence="1">DO16091913</strain>
        <tissue evidence="1">Muscle</tissue>
    </source>
</reference>
<organism evidence="1 2">
    <name type="scientific">Platysternon megacephalum</name>
    <name type="common">big-headed turtle</name>
    <dbReference type="NCBI Taxonomy" id="55544"/>
    <lineage>
        <taxon>Eukaryota</taxon>
        <taxon>Metazoa</taxon>
        <taxon>Chordata</taxon>
        <taxon>Craniata</taxon>
        <taxon>Vertebrata</taxon>
        <taxon>Euteleostomi</taxon>
        <taxon>Archelosauria</taxon>
        <taxon>Testudinata</taxon>
        <taxon>Testudines</taxon>
        <taxon>Cryptodira</taxon>
        <taxon>Durocryptodira</taxon>
        <taxon>Testudinoidea</taxon>
        <taxon>Platysternidae</taxon>
        <taxon>Platysternon</taxon>
    </lineage>
</organism>
<keyword evidence="2" id="KW-1185">Reference proteome</keyword>
<dbReference type="AlphaFoldDB" id="A0A4D9EK84"/>
<evidence type="ECO:0000313" key="2">
    <source>
        <dbReference type="Proteomes" id="UP000297703"/>
    </source>
</evidence>
<evidence type="ECO:0000313" key="1">
    <source>
        <dbReference type="EMBL" id="TFK06700.1"/>
    </source>
</evidence>